<dbReference type="AlphaFoldDB" id="C0D393"/>
<dbReference type="InterPro" id="IPR017686">
    <property type="entry name" value="Phg/plasmid-like_prot"/>
</dbReference>
<evidence type="ECO:0000313" key="1">
    <source>
        <dbReference type="EMBL" id="EEG54187.1"/>
    </source>
</evidence>
<accession>C0D393</accession>
<gene>
    <name evidence="1" type="ORF">CLOSTASPAR_03734</name>
</gene>
<proteinExistence type="predicted"/>
<protein>
    <submittedName>
        <fullName evidence="1">Phage/plasmid-related protein TIGR03299</fullName>
    </submittedName>
</protein>
<dbReference type="Proteomes" id="UP000004756">
    <property type="component" value="Unassembled WGS sequence"/>
</dbReference>
<name>C0D393_9FIRM</name>
<dbReference type="Pfam" id="PF06067">
    <property type="entry name" value="DUF932"/>
    <property type="match status" value="1"/>
</dbReference>
<dbReference type="EMBL" id="ACCJ01000294">
    <property type="protein sequence ID" value="EEG54187.1"/>
    <property type="molecule type" value="Genomic_DNA"/>
</dbReference>
<dbReference type="InterPro" id="IPR026325">
    <property type="entry name" value="DUF932"/>
</dbReference>
<comment type="caution">
    <text evidence="1">The sequence shown here is derived from an EMBL/GenBank/DDBJ whole genome shotgun (WGS) entry which is preliminary data.</text>
</comment>
<sequence length="324" mass="36800">MKPQSSSHIKEVMYMSAEVETMFYTRQKPWHGLGTMVTEAPDSKSALELAGLNWTVIQKPIKTQDGLPIPGFKANMRNTDNQVLGVVTDRYKVVQNQDAFAFTDKLLGEGVTYETAGSLREGHRTWLLAKLPQRYIISGDEMTPYLVFMNSHDGTGAIKAAMTPIRVVCMNTLNLALSTAKRSWSANHTGNIEGRLQDARYTLLYADKYMSELGKAIDRMNKIKLLDRQVYEYIDALFPLLDEPTEQQKKNLMKMKENVKLRYFEAPDLQHVGKNAYRFVNAVSDFATHAKPLRARKNYRENLFARTVDGNAMIDKAYQLVSNA</sequence>
<dbReference type="NCBIfam" id="TIGR03299">
    <property type="entry name" value="LGT_TIGR03299"/>
    <property type="match status" value="1"/>
</dbReference>
<keyword evidence="2" id="KW-1185">Reference proteome</keyword>
<evidence type="ECO:0000313" key="2">
    <source>
        <dbReference type="Proteomes" id="UP000004756"/>
    </source>
</evidence>
<organism evidence="1 2">
    <name type="scientific">[Clostridium] asparagiforme DSM 15981</name>
    <dbReference type="NCBI Taxonomy" id="518636"/>
    <lineage>
        <taxon>Bacteria</taxon>
        <taxon>Bacillati</taxon>
        <taxon>Bacillota</taxon>
        <taxon>Clostridia</taxon>
        <taxon>Lachnospirales</taxon>
        <taxon>Lachnospiraceae</taxon>
        <taxon>Enterocloster</taxon>
    </lineage>
</organism>
<reference evidence="1 2" key="1">
    <citation type="submission" date="2009-02" db="EMBL/GenBank/DDBJ databases">
        <title>Draft genome sequence of Clostridium asparagiforme (DSM 15981).</title>
        <authorList>
            <person name="Sudarsanam P."/>
            <person name="Ley R."/>
            <person name="Guruge J."/>
            <person name="Turnbaugh P.J."/>
            <person name="Mahowald M."/>
            <person name="Liep D."/>
            <person name="Gordon J."/>
        </authorList>
    </citation>
    <scope>NUCLEOTIDE SEQUENCE [LARGE SCALE GENOMIC DNA]</scope>
    <source>
        <strain evidence="1 2">DSM 15981</strain>
    </source>
</reference>
<dbReference type="HOGENOM" id="CLU_058825_0_0_9"/>